<reference evidence="3" key="1">
    <citation type="submission" date="2022-11" db="UniProtKB">
        <authorList>
            <consortium name="WormBaseParasite"/>
        </authorList>
    </citation>
    <scope>IDENTIFICATION</scope>
</reference>
<feature type="compositionally biased region" description="Low complexity" evidence="1">
    <location>
        <begin position="65"/>
        <end position="87"/>
    </location>
</feature>
<organism evidence="2 3">
    <name type="scientific">Romanomermis culicivorax</name>
    <name type="common">Nematode worm</name>
    <dbReference type="NCBI Taxonomy" id="13658"/>
    <lineage>
        <taxon>Eukaryota</taxon>
        <taxon>Metazoa</taxon>
        <taxon>Ecdysozoa</taxon>
        <taxon>Nematoda</taxon>
        <taxon>Enoplea</taxon>
        <taxon>Dorylaimia</taxon>
        <taxon>Mermithida</taxon>
        <taxon>Mermithoidea</taxon>
        <taxon>Mermithidae</taxon>
        <taxon>Romanomermis</taxon>
    </lineage>
</organism>
<keyword evidence="2" id="KW-1185">Reference proteome</keyword>
<protein>
    <submittedName>
        <fullName evidence="3">Uncharacterized protein</fullName>
    </submittedName>
</protein>
<sequence>MHSTGFYEQAYQHSFRRSPPKLTNYISPLQWDADIQKCLEALKNLPKTVFNILLPPPPPMDVEQATSSSASLPPTATSLPPMAPMSV</sequence>
<name>A0A915HKG9_ROMCU</name>
<evidence type="ECO:0000313" key="2">
    <source>
        <dbReference type="Proteomes" id="UP000887565"/>
    </source>
</evidence>
<dbReference type="Proteomes" id="UP000887565">
    <property type="component" value="Unplaced"/>
</dbReference>
<feature type="region of interest" description="Disordered" evidence="1">
    <location>
        <begin position="58"/>
        <end position="87"/>
    </location>
</feature>
<dbReference type="AlphaFoldDB" id="A0A915HKG9"/>
<proteinExistence type="predicted"/>
<evidence type="ECO:0000256" key="1">
    <source>
        <dbReference type="SAM" id="MobiDB-lite"/>
    </source>
</evidence>
<evidence type="ECO:0000313" key="3">
    <source>
        <dbReference type="WBParaSite" id="nRc.2.0.1.t02056-RA"/>
    </source>
</evidence>
<accession>A0A915HKG9</accession>
<dbReference type="WBParaSite" id="nRc.2.0.1.t02056-RA">
    <property type="protein sequence ID" value="nRc.2.0.1.t02056-RA"/>
    <property type="gene ID" value="nRc.2.0.1.g02056"/>
</dbReference>